<dbReference type="Gene3D" id="3.90.1720.10">
    <property type="entry name" value="endopeptidase domain like (from Nostoc punctiforme)"/>
    <property type="match status" value="1"/>
</dbReference>
<sequence>MKQKLVAGILLILTIFIFCGRVASQGAGQQTAMRTEPPMKGHRGTKFYYSREINPFYPELAPYHRTRGGYVTGNCTWYAWGRVCEMRGSKLEHVFTGDAGTWFEQNKKESCYPYGQEPKKGAILCYKTHVAVVEDTDPLTVSESGWKIENKKSRIVFHCGEPWRKEEKPLGYIYVTEDD</sequence>
<comment type="caution">
    <text evidence="2">The sequence shown here is derived from an EMBL/GenBank/DDBJ whole genome shotgun (WGS) entry which is preliminary data.</text>
</comment>
<keyword evidence="3" id="KW-1185">Reference proteome</keyword>
<dbReference type="EMBL" id="JANFXK010000014">
    <property type="protein sequence ID" value="MCQ4637563.1"/>
    <property type="molecule type" value="Genomic_DNA"/>
</dbReference>
<dbReference type="Pfam" id="PF05257">
    <property type="entry name" value="CHAP"/>
    <property type="match status" value="1"/>
</dbReference>
<evidence type="ECO:0000313" key="3">
    <source>
        <dbReference type="Proteomes" id="UP001524502"/>
    </source>
</evidence>
<reference evidence="2 3" key="1">
    <citation type="submission" date="2022-06" db="EMBL/GenBank/DDBJ databases">
        <title>Isolation of gut microbiota from human fecal samples.</title>
        <authorList>
            <person name="Pamer E.G."/>
            <person name="Barat B."/>
            <person name="Waligurski E."/>
            <person name="Medina S."/>
            <person name="Paddock L."/>
            <person name="Mostad J."/>
        </authorList>
    </citation>
    <scope>NUCLEOTIDE SEQUENCE [LARGE SCALE GENOMIC DNA]</scope>
    <source>
        <strain evidence="2 3">SL.3.17</strain>
    </source>
</reference>
<dbReference type="InterPro" id="IPR038765">
    <property type="entry name" value="Papain-like_cys_pep_sf"/>
</dbReference>
<dbReference type="RefSeq" id="WP_256132750.1">
    <property type="nucleotide sequence ID" value="NZ_JANFXK010000014.1"/>
</dbReference>
<evidence type="ECO:0000313" key="2">
    <source>
        <dbReference type="EMBL" id="MCQ4637563.1"/>
    </source>
</evidence>
<dbReference type="Proteomes" id="UP001524502">
    <property type="component" value="Unassembled WGS sequence"/>
</dbReference>
<dbReference type="SUPFAM" id="SSF54001">
    <property type="entry name" value="Cysteine proteinases"/>
    <property type="match status" value="1"/>
</dbReference>
<evidence type="ECO:0000259" key="1">
    <source>
        <dbReference type="Pfam" id="PF05257"/>
    </source>
</evidence>
<organism evidence="2 3">
    <name type="scientific">Anaerovorax odorimutans</name>
    <dbReference type="NCBI Taxonomy" id="109327"/>
    <lineage>
        <taxon>Bacteria</taxon>
        <taxon>Bacillati</taxon>
        <taxon>Bacillota</taxon>
        <taxon>Clostridia</taxon>
        <taxon>Peptostreptococcales</taxon>
        <taxon>Anaerovoracaceae</taxon>
        <taxon>Anaerovorax</taxon>
    </lineage>
</organism>
<dbReference type="InterPro" id="IPR007921">
    <property type="entry name" value="CHAP_dom"/>
</dbReference>
<protein>
    <submittedName>
        <fullName evidence="2">CHAP domain-containing protein</fullName>
    </submittedName>
</protein>
<name>A0ABT1RQU3_9FIRM</name>
<proteinExistence type="predicted"/>
<feature type="domain" description="Peptidase C51" evidence="1">
    <location>
        <begin position="68"/>
        <end position="143"/>
    </location>
</feature>
<accession>A0ABT1RQU3</accession>
<gene>
    <name evidence="2" type="ORF">NE619_12570</name>
</gene>